<dbReference type="Proteomes" id="UP000695022">
    <property type="component" value="Unplaced"/>
</dbReference>
<accession>A0ABM1EFM6</accession>
<evidence type="ECO:0000313" key="2">
    <source>
        <dbReference type="RefSeq" id="XP_014670997.1"/>
    </source>
</evidence>
<gene>
    <name evidence="2" type="primary">LOC106811790</name>
</gene>
<evidence type="ECO:0000313" key="1">
    <source>
        <dbReference type="Proteomes" id="UP000695022"/>
    </source>
</evidence>
<keyword evidence="1" id="KW-1185">Reference proteome</keyword>
<feature type="non-terminal residue" evidence="2">
    <location>
        <position position="1"/>
    </location>
</feature>
<sequence>FAPFADAADMYSKLILIASCCACAWIASGDAAAAVVANDLHSNDDDAVNEAASASGVPDKRLIFPDPDTGHYRQLMYGYRSRRPFHYLDKRLIFRFPPWYHRTNKAKNGKPKRDGEDEISRLFSSLKKYMRESD</sequence>
<protein>
    <submittedName>
        <fullName evidence="2">Uncharacterized protein LOC106811790</fullName>
    </submittedName>
</protein>
<organism evidence="1 2">
    <name type="scientific">Priapulus caudatus</name>
    <name type="common">Priapulid worm</name>
    <dbReference type="NCBI Taxonomy" id="37621"/>
    <lineage>
        <taxon>Eukaryota</taxon>
        <taxon>Metazoa</taxon>
        <taxon>Ecdysozoa</taxon>
        <taxon>Scalidophora</taxon>
        <taxon>Priapulida</taxon>
        <taxon>Priapulimorpha</taxon>
        <taxon>Priapulimorphida</taxon>
        <taxon>Priapulidae</taxon>
        <taxon>Priapulus</taxon>
    </lineage>
</organism>
<proteinExistence type="predicted"/>
<dbReference type="GeneID" id="106811790"/>
<dbReference type="RefSeq" id="XP_014670997.1">
    <property type="nucleotide sequence ID" value="XM_014815511.1"/>
</dbReference>
<reference evidence="2" key="1">
    <citation type="submission" date="2025-08" db="UniProtKB">
        <authorList>
            <consortium name="RefSeq"/>
        </authorList>
    </citation>
    <scope>IDENTIFICATION</scope>
</reference>
<name>A0ABM1EFM6_PRICU</name>